<keyword evidence="2" id="KW-1185">Reference proteome</keyword>
<sequence length="128" mass="13679">MFVGAKAVPFSAESAIMVEANAALERCLFAMELGLVFASNQTQKNSWTASMATSEGDDGVWKPSCRSFGSCRTIEVEPGSLDIQNPHLTCACSQQRWSPLPANKCLMLCAGLDGTDSSELEVVLLSLT</sequence>
<comment type="caution">
    <text evidence="1">The sequence shown here is derived from an EMBL/GenBank/DDBJ whole genome shotgun (WGS) entry which is preliminary data.</text>
</comment>
<organism evidence="1 2">
    <name type="scientific">Prunus yedoensis var. nudiflora</name>
    <dbReference type="NCBI Taxonomy" id="2094558"/>
    <lineage>
        <taxon>Eukaryota</taxon>
        <taxon>Viridiplantae</taxon>
        <taxon>Streptophyta</taxon>
        <taxon>Embryophyta</taxon>
        <taxon>Tracheophyta</taxon>
        <taxon>Spermatophyta</taxon>
        <taxon>Magnoliopsida</taxon>
        <taxon>eudicotyledons</taxon>
        <taxon>Gunneridae</taxon>
        <taxon>Pentapetalae</taxon>
        <taxon>rosids</taxon>
        <taxon>fabids</taxon>
        <taxon>Rosales</taxon>
        <taxon>Rosaceae</taxon>
        <taxon>Amygdaloideae</taxon>
        <taxon>Amygdaleae</taxon>
        <taxon>Prunus</taxon>
    </lineage>
</organism>
<gene>
    <name evidence="1" type="ORF">Pyn_33992</name>
</gene>
<evidence type="ECO:0000313" key="1">
    <source>
        <dbReference type="EMBL" id="PQP95906.1"/>
    </source>
</evidence>
<accession>A0A314XTG2</accession>
<dbReference type="Proteomes" id="UP000250321">
    <property type="component" value="Unassembled WGS sequence"/>
</dbReference>
<dbReference type="EMBL" id="PJQY01002164">
    <property type="protein sequence ID" value="PQP95906.1"/>
    <property type="molecule type" value="Genomic_DNA"/>
</dbReference>
<proteinExistence type="predicted"/>
<dbReference type="AlphaFoldDB" id="A0A314XTG2"/>
<reference evidence="1 2" key="1">
    <citation type="submission" date="2018-02" db="EMBL/GenBank/DDBJ databases">
        <title>Draft genome of wild Prunus yedoensis var. nudiflora.</title>
        <authorList>
            <person name="Baek S."/>
            <person name="Kim J.-H."/>
            <person name="Choi K."/>
            <person name="Kim G.-B."/>
            <person name="Cho A."/>
            <person name="Jang H."/>
            <person name="Shin C.-H."/>
            <person name="Yu H.-J."/>
            <person name="Mun J.-H."/>
        </authorList>
    </citation>
    <scope>NUCLEOTIDE SEQUENCE [LARGE SCALE GENOMIC DNA]</scope>
    <source>
        <strain evidence="2">cv. Jeju island</strain>
        <tissue evidence="1">Leaf</tissue>
    </source>
</reference>
<evidence type="ECO:0000313" key="2">
    <source>
        <dbReference type="Proteomes" id="UP000250321"/>
    </source>
</evidence>
<name>A0A314XTG2_PRUYE</name>
<protein>
    <submittedName>
        <fullName evidence="1">Uncharacterized protein</fullName>
    </submittedName>
</protein>